<accession>A0A7R9WZB7</accession>
<gene>
    <name evidence="1" type="ORF">CAUS1442_LOCUS11972</name>
</gene>
<sequence length="155" mass="17370">MNFRCLPASCDPCIDTESGRIIGLFYFLPLLASCKSARRVTIKDAVAVSVLRLSNLPQRQMESMFLIRFCRMAMLYRSLRTPSGLEYRALCRSVRPRHAAAGSEACFFFFSSSLFLFAPPWSHRTRNVSHVNPGHWGSALAQTSAANAEHLCHAN</sequence>
<dbReference type="AlphaFoldDB" id="A0A7R9WZB7"/>
<dbReference type="PROSITE" id="PS51257">
    <property type="entry name" value="PROKAR_LIPOPROTEIN"/>
    <property type="match status" value="1"/>
</dbReference>
<proteinExistence type="predicted"/>
<dbReference type="EMBL" id="HBEF01019421">
    <property type="protein sequence ID" value="CAD8339839.1"/>
    <property type="molecule type" value="Transcribed_RNA"/>
</dbReference>
<name>A0A7R9WZB7_9STRA</name>
<protein>
    <submittedName>
        <fullName evidence="1">Uncharacterized protein</fullName>
    </submittedName>
</protein>
<reference evidence="1" key="1">
    <citation type="submission" date="2021-01" db="EMBL/GenBank/DDBJ databases">
        <authorList>
            <person name="Corre E."/>
            <person name="Pelletier E."/>
            <person name="Niang G."/>
            <person name="Scheremetjew M."/>
            <person name="Finn R."/>
            <person name="Kale V."/>
            <person name="Holt S."/>
            <person name="Cochrane G."/>
            <person name="Meng A."/>
            <person name="Brown T."/>
            <person name="Cohen L."/>
        </authorList>
    </citation>
    <scope>NUCLEOTIDE SEQUENCE</scope>
    <source>
        <strain evidence="1">CCMP3328</strain>
    </source>
</reference>
<organism evidence="1">
    <name type="scientific">Craspedostauros australis</name>
    <dbReference type="NCBI Taxonomy" id="1486917"/>
    <lineage>
        <taxon>Eukaryota</taxon>
        <taxon>Sar</taxon>
        <taxon>Stramenopiles</taxon>
        <taxon>Ochrophyta</taxon>
        <taxon>Bacillariophyta</taxon>
        <taxon>Bacillariophyceae</taxon>
        <taxon>Bacillariophycidae</taxon>
        <taxon>Naviculales</taxon>
        <taxon>Naviculaceae</taxon>
        <taxon>Craspedostauros</taxon>
    </lineage>
</organism>
<evidence type="ECO:0000313" key="1">
    <source>
        <dbReference type="EMBL" id="CAD8339839.1"/>
    </source>
</evidence>